<organism evidence="2 3">
    <name type="scientific">Trifolium medium</name>
    <dbReference type="NCBI Taxonomy" id="97028"/>
    <lineage>
        <taxon>Eukaryota</taxon>
        <taxon>Viridiplantae</taxon>
        <taxon>Streptophyta</taxon>
        <taxon>Embryophyta</taxon>
        <taxon>Tracheophyta</taxon>
        <taxon>Spermatophyta</taxon>
        <taxon>Magnoliopsida</taxon>
        <taxon>eudicotyledons</taxon>
        <taxon>Gunneridae</taxon>
        <taxon>Pentapetalae</taxon>
        <taxon>rosids</taxon>
        <taxon>fabids</taxon>
        <taxon>Fabales</taxon>
        <taxon>Fabaceae</taxon>
        <taxon>Papilionoideae</taxon>
        <taxon>50 kb inversion clade</taxon>
        <taxon>NPAAA clade</taxon>
        <taxon>Hologalegina</taxon>
        <taxon>IRL clade</taxon>
        <taxon>Trifolieae</taxon>
        <taxon>Trifolium</taxon>
    </lineage>
</organism>
<dbReference type="Proteomes" id="UP000265520">
    <property type="component" value="Unassembled WGS sequence"/>
</dbReference>
<comment type="caution">
    <text evidence="2">The sequence shown here is derived from an EMBL/GenBank/DDBJ whole genome shotgun (WGS) entry which is preliminary data.</text>
</comment>
<gene>
    <name evidence="2" type="ORF">A2U01_0100329</name>
</gene>
<keyword evidence="3" id="KW-1185">Reference proteome</keyword>
<feature type="non-terminal residue" evidence="2">
    <location>
        <position position="1"/>
    </location>
</feature>
<name>A0A392USR3_9FABA</name>
<feature type="compositionally biased region" description="Low complexity" evidence="1">
    <location>
        <begin position="16"/>
        <end position="26"/>
    </location>
</feature>
<feature type="compositionally biased region" description="Basic and acidic residues" evidence="1">
    <location>
        <begin position="27"/>
        <end position="38"/>
    </location>
</feature>
<evidence type="ECO:0000256" key="1">
    <source>
        <dbReference type="SAM" id="MobiDB-lite"/>
    </source>
</evidence>
<accession>A0A392USR3</accession>
<reference evidence="2 3" key="1">
    <citation type="journal article" date="2018" name="Front. Plant Sci.">
        <title>Red Clover (Trifolium pratense) and Zigzag Clover (T. medium) - A Picture of Genomic Similarities and Differences.</title>
        <authorList>
            <person name="Dluhosova J."/>
            <person name="Istvanek J."/>
            <person name="Nedelnik J."/>
            <person name="Repkova J."/>
        </authorList>
    </citation>
    <scope>NUCLEOTIDE SEQUENCE [LARGE SCALE GENOMIC DNA]</scope>
    <source>
        <strain evidence="3">cv. 10/8</strain>
        <tissue evidence="2">Leaf</tissue>
    </source>
</reference>
<proteinExistence type="predicted"/>
<dbReference type="AlphaFoldDB" id="A0A392USR3"/>
<evidence type="ECO:0000313" key="2">
    <source>
        <dbReference type="EMBL" id="MCI79058.1"/>
    </source>
</evidence>
<dbReference type="EMBL" id="LXQA010965122">
    <property type="protein sequence ID" value="MCI79058.1"/>
    <property type="molecule type" value="Genomic_DNA"/>
</dbReference>
<evidence type="ECO:0000313" key="3">
    <source>
        <dbReference type="Proteomes" id="UP000265520"/>
    </source>
</evidence>
<sequence length="38" mass="3652">KPYGGGLVVNAVVNAGPPAAGTAADGGFHDGNREVSDN</sequence>
<protein>
    <submittedName>
        <fullName evidence="2">Uncharacterized protein</fullName>
    </submittedName>
</protein>
<feature type="region of interest" description="Disordered" evidence="1">
    <location>
        <begin position="16"/>
        <end position="38"/>
    </location>
</feature>